<gene>
    <name evidence="1" type="ORF">COT54_01285</name>
</gene>
<dbReference type="AlphaFoldDB" id="A0A2H0WZI5"/>
<organism evidence="1 2">
    <name type="scientific">Candidatus Collierbacteria bacterium CG09_land_8_20_14_0_10_46_12</name>
    <dbReference type="NCBI Taxonomy" id="1974533"/>
    <lineage>
        <taxon>Bacteria</taxon>
        <taxon>Candidatus Collieribacteriota</taxon>
    </lineage>
</organism>
<dbReference type="InterPro" id="IPR035093">
    <property type="entry name" value="RelE/ParE_toxin_dom_sf"/>
</dbReference>
<evidence type="ECO:0000313" key="2">
    <source>
        <dbReference type="Proteomes" id="UP000229574"/>
    </source>
</evidence>
<reference evidence="2" key="1">
    <citation type="submission" date="2017-09" db="EMBL/GenBank/DDBJ databases">
        <title>Depth-based differentiation of microbial function through sediment-hosted aquifers and enrichment of novel symbionts in the deep terrestrial subsurface.</title>
        <authorList>
            <person name="Probst A.J."/>
            <person name="Ladd B."/>
            <person name="Jarett J.K."/>
            <person name="Geller-Mcgrath D.E."/>
            <person name="Sieber C.M.K."/>
            <person name="Emerson J.B."/>
            <person name="Anantharaman K."/>
            <person name="Thomas B.C."/>
            <person name="Malmstrom R."/>
            <person name="Stieglmeier M."/>
            <person name="Klingl A."/>
            <person name="Woyke T."/>
            <person name="Ryan C.M."/>
            <person name="Banfield J.F."/>
        </authorList>
    </citation>
    <scope>NUCLEOTIDE SEQUENCE [LARGE SCALE GENOMIC DNA]</scope>
</reference>
<dbReference type="Gene3D" id="3.30.2310.20">
    <property type="entry name" value="RelE-like"/>
    <property type="match status" value="1"/>
</dbReference>
<sequence>MKNIESSQNYIKEYHKIIKNNPSLIPKISKVLRFLSLDPNHPSLRLHKVGGKDIYSVSVTMSIRMIVLFRSSSIILLAIRPHDSAYRF</sequence>
<dbReference type="SUPFAM" id="SSF143011">
    <property type="entry name" value="RelE-like"/>
    <property type="match status" value="1"/>
</dbReference>
<proteinExistence type="predicted"/>
<comment type="caution">
    <text evidence="1">The sequence shown here is derived from an EMBL/GenBank/DDBJ whole genome shotgun (WGS) entry which is preliminary data.</text>
</comment>
<accession>A0A2H0WZI5</accession>
<dbReference type="Proteomes" id="UP000229574">
    <property type="component" value="Unassembled WGS sequence"/>
</dbReference>
<dbReference type="EMBL" id="PEYY01000056">
    <property type="protein sequence ID" value="PIS18070.1"/>
    <property type="molecule type" value="Genomic_DNA"/>
</dbReference>
<name>A0A2H0WZI5_9BACT</name>
<evidence type="ECO:0000313" key="1">
    <source>
        <dbReference type="EMBL" id="PIS18070.1"/>
    </source>
</evidence>
<protein>
    <submittedName>
        <fullName evidence="1">Plasmid stabilization protein</fullName>
    </submittedName>
</protein>